<dbReference type="Gene3D" id="4.10.60.10">
    <property type="entry name" value="Zinc finger, CCHC-type"/>
    <property type="match status" value="1"/>
</dbReference>
<name>A0A9D4QDD5_RHISA</name>
<feature type="region of interest" description="Disordered" evidence="2">
    <location>
        <begin position="336"/>
        <end position="360"/>
    </location>
</feature>
<dbReference type="VEuPathDB" id="VectorBase:RSAN_037620"/>
<comment type="caution">
    <text evidence="4">The sequence shown here is derived from an EMBL/GenBank/DDBJ whole genome shotgun (WGS) entry which is preliminary data.</text>
</comment>
<gene>
    <name evidence="4" type="ORF">HPB52_012170</name>
</gene>
<feature type="domain" description="CCHC-type" evidence="3">
    <location>
        <begin position="371"/>
        <end position="386"/>
    </location>
</feature>
<reference evidence="4" key="2">
    <citation type="submission" date="2021-09" db="EMBL/GenBank/DDBJ databases">
        <authorList>
            <person name="Jia N."/>
            <person name="Wang J."/>
            <person name="Shi W."/>
            <person name="Du L."/>
            <person name="Sun Y."/>
            <person name="Zhan W."/>
            <person name="Jiang J."/>
            <person name="Wang Q."/>
            <person name="Zhang B."/>
            <person name="Ji P."/>
            <person name="Sakyi L.B."/>
            <person name="Cui X."/>
            <person name="Yuan T."/>
            <person name="Jiang B."/>
            <person name="Yang W."/>
            <person name="Lam T.T.-Y."/>
            <person name="Chang Q."/>
            <person name="Ding S."/>
            <person name="Wang X."/>
            <person name="Zhu J."/>
            <person name="Ruan X."/>
            <person name="Zhao L."/>
            <person name="Wei J."/>
            <person name="Que T."/>
            <person name="Du C."/>
            <person name="Cheng J."/>
            <person name="Dai P."/>
            <person name="Han X."/>
            <person name="Huang E."/>
            <person name="Gao Y."/>
            <person name="Liu J."/>
            <person name="Shao H."/>
            <person name="Ye R."/>
            <person name="Li L."/>
            <person name="Wei W."/>
            <person name="Wang X."/>
            <person name="Wang C."/>
            <person name="Huo Q."/>
            <person name="Li W."/>
            <person name="Guo W."/>
            <person name="Chen H."/>
            <person name="Chen S."/>
            <person name="Zhou L."/>
            <person name="Zhou L."/>
            <person name="Ni X."/>
            <person name="Tian J."/>
            <person name="Zhou Y."/>
            <person name="Sheng Y."/>
            <person name="Liu T."/>
            <person name="Pan Y."/>
            <person name="Xia L."/>
            <person name="Li J."/>
            <person name="Zhao F."/>
            <person name="Cao W."/>
        </authorList>
    </citation>
    <scope>NUCLEOTIDE SEQUENCE</scope>
    <source>
        <strain evidence="4">Rsan-2018</strain>
        <tissue evidence="4">Larvae</tissue>
    </source>
</reference>
<dbReference type="AlphaFoldDB" id="A0A9D4QDD5"/>
<dbReference type="InterPro" id="IPR036875">
    <property type="entry name" value="Znf_CCHC_sf"/>
</dbReference>
<dbReference type="Pfam" id="PF00098">
    <property type="entry name" value="zf-CCHC"/>
    <property type="match status" value="1"/>
</dbReference>
<organism evidence="4 5">
    <name type="scientific">Rhipicephalus sanguineus</name>
    <name type="common">Brown dog tick</name>
    <name type="synonym">Ixodes sanguineus</name>
    <dbReference type="NCBI Taxonomy" id="34632"/>
    <lineage>
        <taxon>Eukaryota</taxon>
        <taxon>Metazoa</taxon>
        <taxon>Ecdysozoa</taxon>
        <taxon>Arthropoda</taxon>
        <taxon>Chelicerata</taxon>
        <taxon>Arachnida</taxon>
        <taxon>Acari</taxon>
        <taxon>Parasitiformes</taxon>
        <taxon>Ixodida</taxon>
        <taxon>Ixodoidea</taxon>
        <taxon>Ixodidae</taxon>
        <taxon>Rhipicephalinae</taxon>
        <taxon>Rhipicephalus</taxon>
        <taxon>Rhipicephalus</taxon>
    </lineage>
</organism>
<sequence length="416" mass="44900">MLTRSKASAATAIVGGSAVNPMEDDTSSPALGPAVPTTEGSLAEAAGAPVSSNIPPPAPRQRLPSEFDVRGTSTHPPQSSTGPSLPMADCLQALASQGEADRRALMQGFETRFATRLLSLETALAQRTSTADDVVADLAARVSVIEAQSSRQQRVSTSVEQNNIGRAQSRFFGAHLLPPTFDGTTSWAAFLVQFESVATLNGWTVQDKAQVLVLQLRHAAAEYLEYIPQAIRSNYEALVSALESRCGDRHLLQLYLTQLKHVRQGRRDLQELAAHVDSLARKAFSGCPTATMDLIAANAFVNAINNRNVQRFVRLARPIDVPSALAVALEAEIQERSQADEDPYRRPTYTDVPSGARNSPARLHEPTAMFRCYHCNDVGHFARNCPGMSESLPNSVARAKFPSGNYNAGRRGQDPA</sequence>
<protein>
    <recommendedName>
        <fullName evidence="3">CCHC-type domain-containing protein</fullName>
    </recommendedName>
</protein>
<dbReference type="PROSITE" id="PS50158">
    <property type="entry name" value="ZF_CCHC"/>
    <property type="match status" value="1"/>
</dbReference>
<dbReference type="SMART" id="SM00343">
    <property type="entry name" value="ZnF_C2HC"/>
    <property type="match status" value="1"/>
</dbReference>
<evidence type="ECO:0000313" key="4">
    <source>
        <dbReference type="EMBL" id="KAH7976340.1"/>
    </source>
</evidence>
<keyword evidence="1" id="KW-0479">Metal-binding</keyword>
<dbReference type="GO" id="GO:0003676">
    <property type="term" value="F:nucleic acid binding"/>
    <property type="evidence" value="ECO:0007669"/>
    <property type="project" value="InterPro"/>
</dbReference>
<keyword evidence="1" id="KW-0863">Zinc-finger</keyword>
<dbReference type="InterPro" id="IPR001878">
    <property type="entry name" value="Znf_CCHC"/>
</dbReference>
<evidence type="ECO:0000256" key="2">
    <source>
        <dbReference type="SAM" id="MobiDB-lite"/>
    </source>
</evidence>
<feature type="compositionally biased region" description="Basic and acidic residues" evidence="2">
    <location>
        <begin position="336"/>
        <end position="345"/>
    </location>
</feature>
<evidence type="ECO:0000256" key="1">
    <source>
        <dbReference type="PROSITE-ProRule" id="PRU00047"/>
    </source>
</evidence>
<dbReference type="PANTHER" id="PTHR45823">
    <property type="entry name" value="T-SNARE COILED-COIL HOMOLOGY DOMAIN-CONTAINING PROTEIN"/>
    <property type="match status" value="1"/>
</dbReference>
<keyword evidence="1" id="KW-0862">Zinc</keyword>
<evidence type="ECO:0000313" key="5">
    <source>
        <dbReference type="Proteomes" id="UP000821837"/>
    </source>
</evidence>
<evidence type="ECO:0000259" key="3">
    <source>
        <dbReference type="PROSITE" id="PS50158"/>
    </source>
</evidence>
<feature type="compositionally biased region" description="Polar residues" evidence="2">
    <location>
        <begin position="71"/>
        <end position="83"/>
    </location>
</feature>
<reference evidence="4" key="1">
    <citation type="journal article" date="2020" name="Cell">
        <title>Large-Scale Comparative Analyses of Tick Genomes Elucidate Their Genetic Diversity and Vector Capacities.</title>
        <authorList>
            <consortium name="Tick Genome and Microbiome Consortium (TIGMIC)"/>
            <person name="Jia N."/>
            <person name="Wang J."/>
            <person name="Shi W."/>
            <person name="Du L."/>
            <person name="Sun Y."/>
            <person name="Zhan W."/>
            <person name="Jiang J.F."/>
            <person name="Wang Q."/>
            <person name="Zhang B."/>
            <person name="Ji P."/>
            <person name="Bell-Sakyi L."/>
            <person name="Cui X.M."/>
            <person name="Yuan T.T."/>
            <person name="Jiang B.G."/>
            <person name="Yang W.F."/>
            <person name="Lam T.T."/>
            <person name="Chang Q.C."/>
            <person name="Ding S.J."/>
            <person name="Wang X.J."/>
            <person name="Zhu J.G."/>
            <person name="Ruan X.D."/>
            <person name="Zhao L."/>
            <person name="Wei J.T."/>
            <person name="Ye R.Z."/>
            <person name="Que T.C."/>
            <person name="Du C.H."/>
            <person name="Zhou Y.H."/>
            <person name="Cheng J.X."/>
            <person name="Dai P.F."/>
            <person name="Guo W.B."/>
            <person name="Han X.H."/>
            <person name="Huang E.J."/>
            <person name="Li L.F."/>
            <person name="Wei W."/>
            <person name="Gao Y.C."/>
            <person name="Liu J.Z."/>
            <person name="Shao H.Z."/>
            <person name="Wang X."/>
            <person name="Wang C.C."/>
            <person name="Yang T.C."/>
            <person name="Huo Q.B."/>
            <person name="Li W."/>
            <person name="Chen H.Y."/>
            <person name="Chen S.E."/>
            <person name="Zhou L.G."/>
            <person name="Ni X.B."/>
            <person name="Tian J.H."/>
            <person name="Sheng Y."/>
            <person name="Liu T."/>
            <person name="Pan Y.S."/>
            <person name="Xia L.Y."/>
            <person name="Li J."/>
            <person name="Zhao F."/>
            <person name="Cao W.C."/>
        </authorList>
    </citation>
    <scope>NUCLEOTIDE SEQUENCE</scope>
    <source>
        <strain evidence="4">Rsan-2018</strain>
    </source>
</reference>
<dbReference type="EMBL" id="JABSTV010001246">
    <property type="protein sequence ID" value="KAH7976340.1"/>
    <property type="molecule type" value="Genomic_DNA"/>
</dbReference>
<dbReference type="Proteomes" id="UP000821837">
    <property type="component" value="Chromosome 10"/>
</dbReference>
<proteinExistence type="predicted"/>
<dbReference type="GO" id="GO:0008270">
    <property type="term" value="F:zinc ion binding"/>
    <property type="evidence" value="ECO:0007669"/>
    <property type="project" value="UniProtKB-KW"/>
</dbReference>
<dbReference type="SUPFAM" id="SSF57756">
    <property type="entry name" value="Retrovirus zinc finger-like domains"/>
    <property type="match status" value="1"/>
</dbReference>
<feature type="region of interest" description="Disordered" evidence="2">
    <location>
        <begin position="1"/>
        <end position="85"/>
    </location>
</feature>
<accession>A0A9D4QDD5</accession>
<dbReference type="PANTHER" id="PTHR45823:SF1">
    <property type="entry name" value="T-SNARE COILED-COIL HOMOLOGY DOMAIN-CONTAINING PROTEIN"/>
    <property type="match status" value="1"/>
</dbReference>
<keyword evidence="5" id="KW-1185">Reference proteome</keyword>